<keyword evidence="7" id="KW-1185">Reference proteome</keyword>
<dbReference type="Proteomes" id="UP000318538">
    <property type="component" value="Chromosome"/>
</dbReference>
<dbReference type="AlphaFoldDB" id="A0A517NL91"/>
<protein>
    <submittedName>
        <fullName evidence="6">Colicin V production protein</fullName>
    </submittedName>
</protein>
<dbReference type="GO" id="GO:0009403">
    <property type="term" value="P:toxin biosynthetic process"/>
    <property type="evidence" value="ECO:0007669"/>
    <property type="project" value="InterPro"/>
</dbReference>
<dbReference type="EMBL" id="CP036525">
    <property type="protein sequence ID" value="QDT07907.1"/>
    <property type="molecule type" value="Genomic_DNA"/>
</dbReference>
<keyword evidence="2 5" id="KW-0812">Transmembrane</keyword>
<evidence type="ECO:0000256" key="2">
    <source>
        <dbReference type="ARBA" id="ARBA00022692"/>
    </source>
</evidence>
<gene>
    <name evidence="6" type="ORF">K227x_63360</name>
</gene>
<feature type="transmembrane region" description="Helical" evidence="5">
    <location>
        <begin position="65"/>
        <end position="83"/>
    </location>
</feature>
<dbReference type="Pfam" id="PF02674">
    <property type="entry name" value="Colicin_V"/>
    <property type="match status" value="1"/>
</dbReference>
<organism evidence="6 7">
    <name type="scientific">Rubripirellula lacrimiformis</name>
    <dbReference type="NCBI Taxonomy" id="1930273"/>
    <lineage>
        <taxon>Bacteria</taxon>
        <taxon>Pseudomonadati</taxon>
        <taxon>Planctomycetota</taxon>
        <taxon>Planctomycetia</taxon>
        <taxon>Pirellulales</taxon>
        <taxon>Pirellulaceae</taxon>
        <taxon>Rubripirellula</taxon>
    </lineage>
</organism>
<dbReference type="OrthoDB" id="265317at2"/>
<accession>A0A517NL91</accession>
<evidence type="ECO:0000256" key="3">
    <source>
        <dbReference type="ARBA" id="ARBA00022989"/>
    </source>
</evidence>
<reference evidence="6 7" key="1">
    <citation type="submission" date="2019-02" db="EMBL/GenBank/DDBJ databases">
        <title>Deep-cultivation of Planctomycetes and their phenomic and genomic characterization uncovers novel biology.</title>
        <authorList>
            <person name="Wiegand S."/>
            <person name="Jogler M."/>
            <person name="Boedeker C."/>
            <person name="Pinto D."/>
            <person name="Vollmers J."/>
            <person name="Rivas-Marin E."/>
            <person name="Kohn T."/>
            <person name="Peeters S.H."/>
            <person name="Heuer A."/>
            <person name="Rast P."/>
            <person name="Oberbeckmann S."/>
            <person name="Bunk B."/>
            <person name="Jeske O."/>
            <person name="Meyerdierks A."/>
            <person name="Storesund J.E."/>
            <person name="Kallscheuer N."/>
            <person name="Luecker S."/>
            <person name="Lage O.M."/>
            <person name="Pohl T."/>
            <person name="Merkel B.J."/>
            <person name="Hornburger P."/>
            <person name="Mueller R.-W."/>
            <person name="Bruemmer F."/>
            <person name="Labrenz M."/>
            <person name="Spormann A.M."/>
            <person name="Op den Camp H."/>
            <person name="Overmann J."/>
            <person name="Amann R."/>
            <person name="Jetten M.S.M."/>
            <person name="Mascher T."/>
            <person name="Medema M.H."/>
            <person name="Devos D.P."/>
            <person name="Kaster A.-K."/>
            <person name="Ovreas L."/>
            <person name="Rohde M."/>
            <person name="Galperin M.Y."/>
            <person name="Jogler C."/>
        </authorList>
    </citation>
    <scope>NUCLEOTIDE SEQUENCE [LARGE SCALE GENOMIC DNA]</scope>
    <source>
        <strain evidence="6 7">K22_7</strain>
    </source>
</reference>
<sequence>MLSQQPFDESLLPSPGMSMRWRLIWTALFFGPATYFAIQSDYIAAAIFSVTGFSAFAGYRTGVFSIFASTMAIIAAIAFAPDLGMNHAHRFSQWFGTTGLANRFLSIGVIGVVIAFAVIAVLWFILGRSLARRPALDRANRSLGFTLGIVQGVAGMLFFVGGMLAMEPIQRERLALQDASVESENVASNLILKTAEATRASQLGPYLIRYNPLTLMPELNKVQQFNQTAEVLSNPAKMGQLLNEPEIQALRRRPSVEKLVKELSADPEVSEMLNSGSPMTASTAMTLLSHPAVMELIDQPGFLEEATKAIQKVVPTTGLAR</sequence>
<evidence type="ECO:0000313" key="6">
    <source>
        <dbReference type="EMBL" id="QDT07907.1"/>
    </source>
</evidence>
<evidence type="ECO:0000256" key="5">
    <source>
        <dbReference type="SAM" id="Phobius"/>
    </source>
</evidence>
<dbReference type="InterPro" id="IPR003825">
    <property type="entry name" value="Colicin-V_CvpA"/>
</dbReference>
<evidence type="ECO:0000256" key="1">
    <source>
        <dbReference type="ARBA" id="ARBA00004141"/>
    </source>
</evidence>
<keyword evidence="4 5" id="KW-0472">Membrane</keyword>
<feature type="transmembrane region" description="Helical" evidence="5">
    <location>
        <begin position="42"/>
        <end position="59"/>
    </location>
</feature>
<comment type="subcellular location">
    <subcellularLocation>
        <location evidence="1">Membrane</location>
        <topology evidence="1">Multi-pass membrane protein</topology>
    </subcellularLocation>
</comment>
<name>A0A517NL91_9BACT</name>
<feature type="transmembrane region" description="Helical" evidence="5">
    <location>
        <begin position="145"/>
        <end position="166"/>
    </location>
</feature>
<evidence type="ECO:0000256" key="4">
    <source>
        <dbReference type="ARBA" id="ARBA00023136"/>
    </source>
</evidence>
<dbReference type="KEGG" id="rlc:K227x_63360"/>
<proteinExistence type="predicted"/>
<dbReference type="GO" id="GO:0016020">
    <property type="term" value="C:membrane"/>
    <property type="evidence" value="ECO:0007669"/>
    <property type="project" value="UniProtKB-SubCell"/>
</dbReference>
<keyword evidence="3 5" id="KW-1133">Transmembrane helix</keyword>
<evidence type="ECO:0000313" key="7">
    <source>
        <dbReference type="Proteomes" id="UP000318538"/>
    </source>
</evidence>
<dbReference type="RefSeq" id="WP_145176526.1">
    <property type="nucleotide sequence ID" value="NZ_CP036525.1"/>
</dbReference>
<feature type="transmembrane region" description="Helical" evidence="5">
    <location>
        <begin position="104"/>
        <end position="125"/>
    </location>
</feature>